<keyword evidence="4" id="KW-0548">Nucleotidyltransferase</keyword>
<keyword evidence="7" id="KW-0067">ATP-binding</keyword>
<name>A0A919XSM2_9BACL</name>
<evidence type="ECO:0000313" key="11">
    <source>
        <dbReference type="EMBL" id="GIO36818.1"/>
    </source>
</evidence>
<keyword evidence="6" id="KW-0547">Nucleotide-binding</keyword>
<evidence type="ECO:0000256" key="8">
    <source>
        <dbReference type="ARBA" id="ARBA00022842"/>
    </source>
</evidence>
<evidence type="ECO:0000256" key="5">
    <source>
        <dbReference type="ARBA" id="ARBA00022723"/>
    </source>
</evidence>
<dbReference type="EMBL" id="BORR01000005">
    <property type="protein sequence ID" value="GIO36818.1"/>
    <property type="molecule type" value="Genomic_DNA"/>
</dbReference>
<evidence type="ECO:0000256" key="9">
    <source>
        <dbReference type="ARBA" id="ARBA00038276"/>
    </source>
</evidence>
<accession>A0A919XSM2</accession>
<dbReference type="GO" id="GO:0016779">
    <property type="term" value="F:nucleotidyltransferase activity"/>
    <property type="evidence" value="ECO:0007669"/>
    <property type="project" value="UniProtKB-KW"/>
</dbReference>
<dbReference type="PANTHER" id="PTHR33571:SF14">
    <property type="entry name" value="PROTEIN ADENYLYLTRANSFERASE MJ0435-RELATED"/>
    <property type="match status" value="1"/>
</dbReference>
<dbReference type="InterPro" id="IPR043519">
    <property type="entry name" value="NT_sf"/>
</dbReference>
<sequence length="96" mass="10915">MSIQSLIKSNHSLILSIAKSNGAKKISLFGSAARGEEREDSDIDFLVEFEEDKSLFDLIRLKNELEDLLNRPVDIVTENSIHWKMKDNILSEAIQL</sequence>
<comment type="cofactor">
    <cofactor evidence="1">
        <name>Mg(2+)</name>
        <dbReference type="ChEBI" id="CHEBI:18420"/>
    </cofactor>
</comment>
<evidence type="ECO:0000259" key="10">
    <source>
        <dbReference type="Pfam" id="PF01909"/>
    </source>
</evidence>
<keyword evidence="3" id="KW-0808">Transferase</keyword>
<dbReference type="AlphaFoldDB" id="A0A919XSM2"/>
<comment type="caution">
    <text evidence="11">The sequence shown here is derived from an EMBL/GenBank/DDBJ whole genome shotgun (WGS) entry which is preliminary data.</text>
</comment>
<keyword evidence="5" id="KW-0479">Metal-binding</keyword>
<dbReference type="GO" id="GO:0005524">
    <property type="term" value="F:ATP binding"/>
    <property type="evidence" value="ECO:0007669"/>
    <property type="project" value="UniProtKB-KW"/>
</dbReference>
<dbReference type="InterPro" id="IPR002934">
    <property type="entry name" value="Polymerase_NTP_transf_dom"/>
</dbReference>
<reference evidence="11 12" key="1">
    <citation type="submission" date="2021-03" db="EMBL/GenBank/DDBJ databases">
        <title>Antimicrobial resistance genes in bacteria isolated from Japanese honey, and their potential for conferring macrolide and lincosamide resistance in the American foulbrood pathogen Paenibacillus larvae.</title>
        <authorList>
            <person name="Okamoto M."/>
            <person name="Kumagai M."/>
            <person name="Kanamori H."/>
            <person name="Takamatsu D."/>
        </authorList>
    </citation>
    <scope>NUCLEOTIDE SEQUENCE [LARGE SCALE GENOMIC DNA]</scope>
    <source>
        <strain evidence="11 12">J41TS12</strain>
    </source>
</reference>
<evidence type="ECO:0000256" key="4">
    <source>
        <dbReference type="ARBA" id="ARBA00022695"/>
    </source>
</evidence>
<evidence type="ECO:0000313" key="12">
    <source>
        <dbReference type="Proteomes" id="UP000681162"/>
    </source>
</evidence>
<dbReference type="Proteomes" id="UP000681162">
    <property type="component" value="Unassembled WGS sequence"/>
</dbReference>
<dbReference type="PANTHER" id="PTHR33571">
    <property type="entry name" value="SSL8005 PROTEIN"/>
    <property type="match status" value="1"/>
</dbReference>
<dbReference type="CDD" id="cd05403">
    <property type="entry name" value="NT_KNTase_like"/>
    <property type="match status" value="1"/>
</dbReference>
<organism evidence="11 12">
    <name type="scientific">Paenibacillus antibioticophila</name>
    <dbReference type="NCBI Taxonomy" id="1274374"/>
    <lineage>
        <taxon>Bacteria</taxon>
        <taxon>Bacillati</taxon>
        <taxon>Bacillota</taxon>
        <taxon>Bacilli</taxon>
        <taxon>Bacillales</taxon>
        <taxon>Paenibacillaceae</taxon>
        <taxon>Paenibacillus</taxon>
    </lineage>
</organism>
<protein>
    <submittedName>
        <fullName evidence="11">Nucleotidyltransferase</fullName>
    </submittedName>
</protein>
<dbReference type="RefSeq" id="WP_044478949.1">
    <property type="nucleotide sequence ID" value="NZ_BORR01000005.1"/>
</dbReference>
<keyword evidence="2" id="KW-1277">Toxin-antitoxin system</keyword>
<evidence type="ECO:0000256" key="6">
    <source>
        <dbReference type="ARBA" id="ARBA00022741"/>
    </source>
</evidence>
<evidence type="ECO:0000256" key="3">
    <source>
        <dbReference type="ARBA" id="ARBA00022679"/>
    </source>
</evidence>
<dbReference type="InterPro" id="IPR052038">
    <property type="entry name" value="Type-VII_TA_antitoxin"/>
</dbReference>
<keyword evidence="12" id="KW-1185">Reference proteome</keyword>
<dbReference type="Pfam" id="PF01909">
    <property type="entry name" value="NTP_transf_2"/>
    <property type="match status" value="1"/>
</dbReference>
<keyword evidence="8" id="KW-0460">Magnesium</keyword>
<gene>
    <name evidence="11" type="ORF">J41TS12_16790</name>
</gene>
<feature type="domain" description="Polymerase nucleotidyl transferase" evidence="10">
    <location>
        <begin position="16"/>
        <end position="94"/>
    </location>
</feature>
<comment type="similarity">
    <text evidence="9">Belongs to the MntA antitoxin family.</text>
</comment>
<dbReference type="GO" id="GO:0046872">
    <property type="term" value="F:metal ion binding"/>
    <property type="evidence" value="ECO:0007669"/>
    <property type="project" value="UniProtKB-KW"/>
</dbReference>
<evidence type="ECO:0000256" key="1">
    <source>
        <dbReference type="ARBA" id="ARBA00001946"/>
    </source>
</evidence>
<dbReference type="SUPFAM" id="SSF81301">
    <property type="entry name" value="Nucleotidyltransferase"/>
    <property type="match status" value="1"/>
</dbReference>
<evidence type="ECO:0000256" key="2">
    <source>
        <dbReference type="ARBA" id="ARBA00022649"/>
    </source>
</evidence>
<dbReference type="Gene3D" id="3.30.460.10">
    <property type="entry name" value="Beta Polymerase, domain 2"/>
    <property type="match status" value="1"/>
</dbReference>
<dbReference type="NCBIfam" id="NF047752">
    <property type="entry name" value="MntA_antitoxin"/>
    <property type="match status" value="1"/>
</dbReference>
<evidence type="ECO:0000256" key="7">
    <source>
        <dbReference type="ARBA" id="ARBA00022840"/>
    </source>
</evidence>
<proteinExistence type="inferred from homology"/>